<evidence type="ECO:0000256" key="5">
    <source>
        <dbReference type="ARBA" id="ARBA00023136"/>
    </source>
</evidence>
<proteinExistence type="predicted"/>
<evidence type="ECO:0000256" key="6">
    <source>
        <dbReference type="SAM" id="Phobius"/>
    </source>
</evidence>
<evidence type="ECO:0000313" key="9">
    <source>
        <dbReference type="Proteomes" id="UP001169719"/>
    </source>
</evidence>
<dbReference type="RefSeq" id="WP_289962417.1">
    <property type="nucleotide sequence ID" value="NZ_JAUEOZ010000001.1"/>
</dbReference>
<dbReference type="PANTHER" id="PTHR35007:SF2">
    <property type="entry name" value="PILUS ASSEMBLE PROTEIN"/>
    <property type="match status" value="1"/>
</dbReference>
<name>A0ABT7XX93_9VIBR</name>
<protein>
    <submittedName>
        <fullName evidence="8">Type II secretion system F family protein</fullName>
    </submittedName>
</protein>
<dbReference type="Pfam" id="PF00482">
    <property type="entry name" value="T2SSF"/>
    <property type="match status" value="1"/>
</dbReference>
<evidence type="ECO:0000256" key="3">
    <source>
        <dbReference type="ARBA" id="ARBA00022692"/>
    </source>
</evidence>
<evidence type="ECO:0000256" key="1">
    <source>
        <dbReference type="ARBA" id="ARBA00004651"/>
    </source>
</evidence>
<evidence type="ECO:0000259" key="7">
    <source>
        <dbReference type="Pfam" id="PF00482"/>
    </source>
</evidence>
<dbReference type="InterPro" id="IPR018076">
    <property type="entry name" value="T2SS_GspF_dom"/>
</dbReference>
<dbReference type="Proteomes" id="UP001169719">
    <property type="component" value="Unassembled WGS sequence"/>
</dbReference>
<gene>
    <name evidence="8" type="ORF">QWJ08_03195</name>
</gene>
<comment type="subcellular location">
    <subcellularLocation>
        <location evidence="1">Cell membrane</location>
        <topology evidence="1">Multi-pass membrane protein</topology>
    </subcellularLocation>
</comment>
<dbReference type="PANTHER" id="PTHR35007">
    <property type="entry name" value="INTEGRAL MEMBRANE PROTEIN-RELATED"/>
    <property type="match status" value="1"/>
</dbReference>
<sequence>MLWVSLILFGIAVILLFDDKKSRVVSYFPDAQLHEQDNDVSAINVRSLMPKASWRDIRRDMVPTLQILGPRANIIIAVYMALSAAVTYYLVYKFLNINSVTVFVLATAFLWVWAYLYLKKRRRIQFEQTFPDALNVLMSAVTAGESLMQAFVFVGENMEGEVGREFKDMGDRLRLGESPEQVLKRSCRVFPYAEYIFFTITIRANLNRGGQLKGILARLIRILVDARTMERKKMAMTSEARISAKIVAAIPLLFAVILSYINPSHIEYILHDPEGRLVLYYVVGSEVLGLFIVWLLVKRVKV</sequence>
<evidence type="ECO:0000256" key="4">
    <source>
        <dbReference type="ARBA" id="ARBA00022989"/>
    </source>
</evidence>
<keyword evidence="3 6" id="KW-0812">Transmembrane</keyword>
<keyword evidence="2" id="KW-1003">Cell membrane</keyword>
<evidence type="ECO:0000313" key="8">
    <source>
        <dbReference type="EMBL" id="MDN2480403.1"/>
    </source>
</evidence>
<keyword evidence="9" id="KW-1185">Reference proteome</keyword>
<reference evidence="8" key="1">
    <citation type="submission" date="2024-05" db="EMBL/GenBank/DDBJ databases">
        <title>Genome Sequences of Four Agar- Degrading Marine Bacteria.</title>
        <authorList>
            <person name="Phillips E.K."/>
            <person name="Shaffer J.C."/>
            <person name="Henson M.W."/>
            <person name="Temperton B."/>
            <person name="Thrash C.J."/>
            <person name="Martin M.O."/>
        </authorList>
    </citation>
    <scope>NUCLEOTIDE SEQUENCE</scope>
    <source>
        <strain evidence="8">EKP203</strain>
    </source>
</reference>
<keyword evidence="4 6" id="KW-1133">Transmembrane helix</keyword>
<feature type="transmembrane region" description="Helical" evidence="6">
    <location>
        <begin position="68"/>
        <end position="91"/>
    </location>
</feature>
<dbReference type="EMBL" id="JAUEOZ010000001">
    <property type="protein sequence ID" value="MDN2480403.1"/>
    <property type="molecule type" value="Genomic_DNA"/>
</dbReference>
<feature type="transmembrane region" description="Helical" evidence="6">
    <location>
        <begin position="277"/>
        <end position="297"/>
    </location>
</feature>
<feature type="transmembrane region" description="Helical" evidence="6">
    <location>
        <begin position="242"/>
        <end position="261"/>
    </location>
</feature>
<comment type="caution">
    <text evidence="8">The sequence shown here is derived from an EMBL/GenBank/DDBJ whole genome shotgun (WGS) entry which is preliminary data.</text>
</comment>
<organism evidence="8 9">
    <name type="scientific">Vibrio agarivorans</name>
    <dbReference type="NCBI Taxonomy" id="153622"/>
    <lineage>
        <taxon>Bacteria</taxon>
        <taxon>Pseudomonadati</taxon>
        <taxon>Pseudomonadota</taxon>
        <taxon>Gammaproteobacteria</taxon>
        <taxon>Vibrionales</taxon>
        <taxon>Vibrionaceae</taxon>
        <taxon>Vibrio</taxon>
    </lineage>
</organism>
<evidence type="ECO:0000256" key="2">
    <source>
        <dbReference type="ARBA" id="ARBA00022475"/>
    </source>
</evidence>
<feature type="transmembrane region" description="Helical" evidence="6">
    <location>
        <begin position="97"/>
        <end position="118"/>
    </location>
</feature>
<accession>A0ABT7XX93</accession>
<keyword evidence="5 6" id="KW-0472">Membrane</keyword>
<feature type="domain" description="Type II secretion system protein GspF" evidence="7">
    <location>
        <begin position="134"/>
        <end position="258"/>
    </location>
</feature>